<feature type="compositionally biased region" description="Pro residues" evidence="1">
    <location>
        <begin position="83"/>
        <end position="92"/>
    </location>
</feature>
<gene>
    <name evidence="3" type="primary">LOC120325341</name>
</gene>
<evidence type="ECO:0000313" key="3">
    <source>
        <dbReference type="RefSeq" id="XP_039247293.1"/>
    </source>
</evidence>
<feature type="compositionally biased region" description="Basic residues" evidence="1">
    <location>
        <begin position="10"/>
        <end position="35"/>
    </location>
</feature>
<dbReference type="Proteomes" id="UP000504627">
    <property type="component" value="Unplaced"/>
</dbReference>
<evidence type="ECO:0000313" key="2">
    <source>
        <dbReference type="Proteomes" id="UP000504627"/>
    </source>
</evidence>
<reference evidence="3" key="1">
    <citation type="submission" date="2025-08" db="UniProtKB">
        <authorList>
            <consortium name="RefSeq"/>
        </authorList>
    </citation>
    <scope>IDENTIFICATION</scope>
    <source>
        <tissue evidence="3">Muscle</tissue>
    </source>
</reference>
<dbReference type="GeneID" id="120325341"/>
<sequence>MLPQRGQGAGRRRRLLASRARPRSPRSGTARRRFRALPARPRPPPPPSGGGGPAPAAAIGAAAARTPLPRRLPRPGRLRLRLPPGPLIPPSRPALGSAGSRHTDQAQTPLPRGCTASGNAKRGARGNGLLLGGGSRSSEPSVSVCMCSLTGKPHRSLQSHMRLDGFYLSHPSITVQVEKNIYVPNQAREKHVEAKIVLKPLVYNTFLGKKI</sequence>
<name>A0A7R5L8U1_9PASS</name>
<evidence type="ECO:0000256" key="1">
    <source>
        <dbReference type="SAM" id="MobiDB-lite"/>
    </source>
</evidence>
<feature type="compositionally biased region" description="Gly residues" evidence="1">
    <location>
        <begin position="125"/>
        <end position="135"/>
    </location>
</feature>
<feature type="region of interest" description="Disordered" evidence="1">
    <location>
        <begin position="1"/>
        <end position="142"/>
    </location>
</feature>
<feature type="compositionally biased region" description="Basic residues" evidence="1">
    <location>
        <begin position="71"/>
        <end position="80"/>
    </location>
</feature>
<keyword evidence="2" id="KW-1185">Reference proteome</keyword>
<protein>
    <submittedName>
        <fullName evidence="3">Serine/arginine-rich splicing factor SR45-like</fullName>
    </submittedName>
</protein>
<dbReference type="RefSeq" id="XP_039247293.1">
    <property type="nucleotide sequence ID" value="XM_039391359.1"/>
</dbReference>
<feature type="compositionally biased region" description="Low complexity" evidence="1">
    <location>
        <begin position="54"/>
        <end position="69"/>
    </location>
</feature>
<organism evidence="2 3">
    <name type="scientific">Pipra filicauda</name>
    <name type="common">Wire-tailed manakin</name>
    <dbReference type="NCBI Taxonomy" id="649802"/>
    <lineage>
        <taxon>Eukaryota</taxon>
        <taxon>Metazoa</taxon>
        <taxon>Chordata</taxon>
        <taxon>Craniata</taxon>
        <taxon>Vertebrata</taxon>
        <taxon>Euteleostomi</taxon>
        <taxon>Archelosauria</taxon>
        <taxon>Archosauria</taxon>
        <taxon>Dinosauria</taxon>
        <taxon>Saurischia</taxon>
        <taxon>Theropoda</taxon>
        <taxon>Coelurosauria</taxon>
        <taxon>Aves</taxon>
        <taxon>Neognathae</taxon>
        <taxon>Neoaves</taxon>
        <taxon>Telluraves</taxon>
        <taxon>Australaves</taxon>
        <taxon>Passeriformes</taxon>
        <taxon>Pipridae</taxon>
        <taxon>Pipra</taxon>
    </lineage>
</organism>
<accession>A0A7R5L8U1</accession>
<dbReference type="AlphaFoldDB" id="A0A7R5L8U1"/>
<dbReference type="InParanoid" id="A0A7R5L8U1"/>
<proteinExistence type="predicted"/>